<keyword evidence="1" id="KW-0472">Membrane</keyword>
<feature type="transmembrane region" description="Helical" evidence="1">
    <location>
        <begin position="260"/>
        <end position="284"/>
    </location>
</feature>
<evidence type="ECO:0000259" key="2">
    <source>
        <dbReference type="Pfam" id="PF01757"/>
    </source>
</evidence>
<dbReference type="GO" id="GO:0016787">
    <property type="term" value="F:hydrolase activity"/>
    <property type="evidence" value="ECO:0007669"/>
    <property type="project" value="UniProtKB-KW"/>
</dbReference>
<dbReference type="RefSeq" id="WP_091433323.1">
    <property type="nucleotide sequence ID" value="NZ_FOJB01000003.1"/>
</dbReference>
<dbReference type="InterPro" id="IPR050879">
    <property type="entry name" value="Acyltransferase_3"/>
</dbReference>
<dbReference type="PANTHER" id="PTHR23028">
    <property type="entry name" value="ACETYLTRANSFERASE"/>
    <property type="match status" value="1"/>
</dbReference>
<feature type="transmembrane region" description="Helical" evidence="1">
    <location>
        <begin position="158"/>
        <end position="181"/>
    </location>
</feature>
<feature type="transmembrane region" description="Helical" evidence="1">
    <location>
        <begin position="34"/>
        <end position="51"/>
    </location>
</feature>
<gene>
    <name evidence="3" type="ORF">SAMN05444851_3265</name>
</gene>
<dbReference type="GO" id="GO:0000271">
    <property type="term" value="P:polysaccharide biosynthetic process"/>
    <property type="evidence" value="ECO:0007669"/>
    <property type="project" value="TreeGrafter"/>
</dbReference>
<feature type="domain" description="Acyltransferase 3" evidence="2">
    <location>
        <begin position="13"/>
        <end position="303"/>
    </location>
</feature>
<keyword evidence="3" id="KW-0378">Hydrolase</keyword>
<dbReference type="Pfam" id="PF01757">
    <property type="entry name" value="Acyl_transf_3"/>
    <property type="match status" value="1"/>
</dbReference>
<keyword evidence="1" id="KW-0812">Transmembrane</keyword>
<feature type="transmembrane region" description="Helical" evidence="1">
    <location>
        <begin position="72"/>
        <end position="90"/>
    </location>
</feature>
<keyword evidence="3" id="KW-0012">Acyltransferase</keyword>
<accession>A0A1I0R953</accession>
<protein>
    <submittedName>
        <fullName evidence="3">Peptidoglycan/LPS O-acetylase OafA/YrhL, contains acyltransferase and SGNH-hydrolase domains</fullName>
    </submittedName>
</protein>
<dbReference type="PANTHER" id="PTHR23028:SF53">
    <property type="entry name" value="ACYL_TRANSF_3 DOMAIN-CONTAINING PROTEIN"/>
    <property type="match status" value="1"/>
</dbReference>
<evidence type="ECO:0000256" key="1">
    <source>
        <dbReference type="SAM" id="Phobius"/>
    </source>
</evidence>
<feature type="transmembrane region" description="Helical" evidence="1">
    <location>
        <begin position="193"/>
        <end position="210"/>
    </location>
</feature>
<dbReference type="Proteomes" id="UP000199650">
    <property type="component" value="Unassembled WGS sequence"/>
</dbReference>
<evidence type="ECO:0000313" key="3">
    <source>
        <dbReference type="EMBL" id="SEW37325.1"/>
    </source>
</evidence>
<dbReference type="EMBL" id="FOJB01000003">
    <property type="protein sequence ID" value="SEW37325.1"/>
    <property type="molecule type" value="Genomic_DNA"/>
</dbReference>
<feature type="transmembrane region" description="Helical" evidence="1">
    <location>
        <begin position="96"/>
        <end position="115"/>
    </location>
</feature>
<feature type="transmembrane region" description="Helical" evidence="1">
    <location>
        <begin position="127"/>
        <end position="152"/>
    </location>
</feature>
<organism evidence="3 4">
    <name type="scientific">Aliiroseovarius sediminilitoris</name>
    <dbReference type="NCBI Taxonomy" id="1173584"/>
    <lineage>
        <taxon>Bacteria</taxon>
        <taxon>Pseudomonadati</taxon>
        <taxon>Pseudomonadota</taxon>
        <taxon>Alphaproteobacteria</taxon>
        <taxon>Rhodobacterales</taxon>
        <taxon>Paracoccaceae</taxon>
        <taxon>Aliiroseovarius</taxon>
    </lineage>
</organism>
<dbReference type="STRING" id="1173584.SAMN05444851_3265"/>
<name>A0A1I0R953_9RHOB</name>
<keyword evidence="3" id="KW-0808">Transferase</keyword>
<dbReference type="GO" id="GO:0016020">
    <property type="term" value="C:membrane"/>
    <property type="evidence" value="ECO:0007669"/>
    <property type="project" value="TreeGrafter"/>
</dbReference>
<dbReference type="GO" id="GO:0016747">
    <property type="term" value="F:acyltransferase activity, transferring groups other than amino-acyl groups"/>
    <property type="evidence" value="ECO:0007669"/>
    <property type="project" value="InterPro"/>
</dbReference>
<dbReference type="OrthoDB" id="9796461at2"/>
<feature type="transmembrane region" description="Helical" evidence="1">
    <location>
        <begin position="12"/>
        <end position="28"/>
    </location>
</feature>
<reference evidence="3 4" key="1">
    <citation type="submission" date="2016-10" db="EMBL/GenBank/DDBJ databases">
        <authorList>
            <person name="de Groot N.N."/>
        </authorList>
    </citation>
    <scope>NUCLEOTIDE SEQUENCE [LARGE SCALE GENOMIC DNA]</scope>
    <source>
        <strain evidence="3 4">DSM 29439</strain>
    </source>
</reference>
<keyword evidence="4" id="KW-1185">Reference proteome</keyword>
<feature type="transmembrane region" description="Helical" evidence="1">
    <location>
        <begin position="290"/>
        <end position="307"/>
    </location>
</feature>
<proteinExistence type="predicted"/>
<keyword evidence="1" id="KW-1133">Transmembrane helix</keyword>
<dbReference type="InterPro" id="IPR002656">
    <property type="entry name" value="Acyl_transf_3_dom"/>
</dbReference>
<sequence>MTLANAFGPGFFRLVLAGFVMLSHISALNVGEPAVFVFFMLSGYWVSLMYLNKYAHHPQPLRVFYLSRFLRVWPSYAAAVVLSILATGLVTGNTPYQLLAGLPLFGVASHGLDALNVSWALDIELQFYLFLPFTLVAVRVWSPWVVITLSMLGAVVGWWLYLTIGLKTVLCYLPMFAAGMLLAIRDTTFSKRFVTLSTLVFIIVIAVFFANDTLRAFFIKTRPSPFNEEWMTMALMLLLLPFVAWNVRQKSGWLDAHFGNLSYTVYLLHFPVIALVTKLMGGGLTPTEKLILPLAVAVVSVFFYSIVDRPSEAFRRRVMKKQFGKVPA</sequence>
<dbReference type="AlphaFoldDB" id="A0A1I0R953"/>
<feature type="transmembrane region" description="Helical" evidence="1">
    <location>
        <begin position="230"/>
        <end position="248"/>
    </location>
</feature>
<evidence type="ECO:0000313" key="4">
    <source>
        <dbReference type="Proteomes" id="UP000199650"/>
    </source>
</evidence>